<reference evidence="1 2" key="1">
    <citation type="submission" date="2015-10" db="EMBL/GenBank/DDBJ databases">
        <title>Genome analyses suggest a sexual origin of heterokaryosis in a supposedly ancient asexual fungus.</title>
        <authorList>
            <person name="Ropars J."/>
            <person name="Sedzielewska K."/>
            <person name="Noel J."/>
            <person name="Charron P."/>
            <person name="Farinelli L."/>
            <person name="Marton T."/>
            <person name="Kruger M."/>
            <person name="Pelin A."/>
            <person name="Brachmann A."/>
            <person name="Corradi N."/>
        </authorList>
    </citation>
    <scope>NUCLEOTIDE SEQUENCE [LARGE SCALE GENOMIC DNA]</scope>
    <source>
        <strain evidence="1 2">A4</strain>
    </source>
</reference>
<dbReference type="AlphaFoldDB" id="A0A2I1HT05"/>
<accession>A0A2I1HT05</accession>
<comment type="caution">
    <text evidence="1">The sequence shown here is derived from an EMBL/GenBank/DDBJ whole genome shotgun (WGS) entry which is preliminary data.</text>
</comment>
<evidence type="ECO:0000313" key="1">
    <source>
        <dbReference type="EMBL" id="PKY62029.1"/>
    </source>
</evidence>
<dbReference type="VEuPathDB" id="FungiDB:RhiirFUN_010603"/>
<name>A0A2I1HT05_9GLOM</name>
<protein>
    <recommendedName>
        <fullName evidence="3">Transposase domain-containing protein</fullName>
    </recommendedName>
</protein>
<sequence length="439" mass="50512">MHCLFLGIAKWIVTRLWIEERRLTSENLTTMQERANRMKLPSDIGRIPSKITMGEGFSGFTADQWKNFILIYATSITWDLLKNDDRKILSYFVRACNILTCRIISKSGLKEAHKCLLSMVKLVENSYGPGKITPNMHLCLHICECALDYGPLYAFWCYSFERMNGLLGSLQSSNRNIEPELLKIVQNYSYLDELLSYSNENQHLSECLPYIAHKEKVGSLAHDDFDLLEYFEFLSMSKNVKEKAGIGSEPFPGALLKPKKEANLPQDILKLLIDLSDIHNALPEAIGVLPKVTKFGRLRIGVEVIGSTFSARHIRSANVLSQFILDDNHTTDIYPGQVQFFFEHTIHLPEGSKTHCLAFVRWYQKTENRKYRFHCQIDNDDLNICNIELWENEFYELSRDCIIPIHNILGRFVAGKMTIGKKNPKSYLSVIPINRKIHI</sequence>
<evidence type="ECO:0008006" key="3">
    <source>
        <dbReference type="Google" id="ProtNLM"/>
    </source>
</evidence>
<proteinExistence type="predicted"/>
<dbReference type="VEuPathDB" id="FungiDB:RhiirA1_398323"/>
<dbReference type="EMBL" id="LLXI01006263">
    <property type="protein sequence ID" value="PKY62029.1"/>
    <property type="molecule type" value="Genomic_DNA"/>
</dbReference>
<dbReference type="VEuPathDB" id="FungiDB:FUN_009384"/>
<dbReference type="PANTHER" id="PTHR46579">
    <property type="entry name" value="F5/8 TYPE C DOMAIN-CONTAINING PROTEIN-RELATED"/>
    <property type="match status" value="1"/>
</dbReference>
<evidence type="ECO:0000313" key="2">
    <source>
        <dbReference type="Proteomes" id="UP000234323"/>
    </source>
</evidence>
<gene>
    <name evidence="1" type="ORF">RhiirA4_487813</name>
</gene>
<dbReference type="PANTHER" id="PTHR46579:SF2">
    <property type="entry name" value="C2H2-TYPE DOMAIN-CONTAINING PROTEIN"/>
    <property type="match status" value="1"/>
</dbReference>
<keyword evidence="2" id="KW-1185">Reference proteome</keyword>
<organism evidence="1 2">
    <name type="scientific">Rhizophagus irregularis</name>
    <dbReference type="NCBI Taxonomy" id="588596"/>
    <lineage>
        <taxon>Eukaryota</taxon>
        <taxon>Fungi</taxon>
        <taxon>Fungi incertae sedis</taxon>
        <taxon>Mucoromycota</taxon>
        <taxon>Glomeromycotina</taxon>
        <taxon>Glomeromycetes</taxon>
        <taxon>Glomerales</taxon>
        <taxon>Glomeraceae</taxon>
        <taxon>Rhizophagus</taxon>
    </lineage>
</organism>
<dbReference type="Proteomes" id="UP000234323">
    <property type="component" value="Unassembled WGS sequence"/>
</dbReference>